<feature type="transmembrane region" description="Helical" evidence="7">
    <location>
        <begin position="76"/>
        <end position="97"/>
    </location>
</feature>
<accession>A0ABR0LJY8</accession>
<comment type="caution">
    <text evidence="8">The sequence shown here is derived from an EMBL/GenBank/DDBJ whole genome shotgun (WGS) entry which is preliminary data.</text>
</comment>
<dbReference type="PANTHER" id="PTHR43549:SF2">
    <property type="entry name" value="MULTIDRUG RESISTANCE PROTEIN NORM-RELATED"/>
    <property type="match status" value="1"/>
</dbReference>
<reference evidence="8 9" key="1">
    <citation type="submission" date="2023-08" db="EMBL/GenBank/DDBJ databases">
        <title>Black Yeasts Isolated from many extreme environments.</title>
        <authorList>
            <person name="Coleine C."/>
            <person name="Stajich J.E."/>
            <person name="Selbmann L."/>
        </authorList>
    </citation>
    <scope>NUCLEOTIDE SEQUENCE [LARGE SCALE GENOMIC DNA]</scope>
    <source>
        <strain evidence="8 9">CCFEE 536</strain>
    </source>
</reference>
<feature type="non-terminal residue" evidence="8">
    <location>
        <position position="227"/>
    </location>
</feature>
<keyword evidence="4 7" id="KW-0812">Transmembrane</keyword>
<name>A0ABR0LJY8_9PEZI</name>
<feature type="non-terminal residue" evidence="8">
    <location>
        <position position="1"/>
    </location>
</feature>
<evidence type="ECO:0000256" key="4">
    <source>
        <dbReference type="ARBA" id="ARBA00022692"/>
    </source>
</evidence>
<evidence type="ECO:0000256" key="2">
    <source>
        <dbReference type="ARBA" id="ARBA00022448"/>
    </source>
</evidence>
<evidence type="ECO:0000313" key="9">
    <source>
        <dbReference type="Proteomes" id="UP001357485"/>
    </source>
</evidence>
<keyword evidence="9" id="KW-1185">Reference proteome</keyword>
<evidence type="ECO:0000256" key="1">
    <source>
        <dbReference type="ARBA" id="ARBA00004651"/>
    </source>
</evidence>
<feature type="transmembrane region" description="Helical" evidence="7">
    <location>
        <begin position="164"/>
        <end position="188"/>
    </location>
</feature>
<evidence type="ECO:0000313" key="8">
    <source>
        <dbReference type="EMBL" id="KAK5187997.1"/>
    </source>
</evidence>
<dbReference type="EMBL" id="JAVRRA010018661">
    <property type="protein sequence ID" value="KAK5187997.1"/>
    <property type="molecule type" value="Genomic_DNA"/>
</dbReference>
<evidence type="ECO:0000256" key="5">
    <source>
        <dbReference type="ARBA" id="ARBA00022989"/>
    </source>
</evidence>
<organism evidence="8 9">
    <name type="scientific">Cryomyces antarcticus</name>
    <dbReference type="NCBI Taxonomy" id="329879"/>
    <lineage>
        <taxon>Eukaryota</taxon>
        <taxon>Fungi</taxon>
        <taxon>Dikarya</taxon>
        <taxon>Ascomycota</taxon>
        <taxon>Pezizomycotina</taxon>
        <taxon>Dothideomycetes</taxon>
        <taxon>Dothideomycetes incertae sedis</taxon>
        <taxon>Cryomyces</taxon>
    </lineage>
</organism>
<sequence length="227" mass="25132">RKTSLVYVRISSFSALSSAIEIAVSSSTRALDRPDVPLAISSAKFVINIVLDMLIISKFHVGSHKPTVNMQAITQLSCNMASALIGSVYFVFITLAVRRKFDTRCRESVNPTFAGLKILVRPGIFTFLESAIRNALYLWLVSGIVAMGSDYATAWGVFNTIRWGLIMVPVQALEASSLAFVGHAWGAWRKRVGLKDRRPTASWPDLKGKTFTWIHNAQQRADSWALV</sequence>
<proteinExistence type="predicted"/>
<dbReference type="InterPro" id="IPR052031">
    <property type="entry name" value="Membrane_Transporter-Flippase"/>
</dbReference>
<dbReference type="PANTHER" id="PTHR43549">
    <property type="entry name" value="MULTIDRUG RESISTANCE PROTEIN YPNP-RELATED"/>
    <property type="match status" value="1"/>
</dbReference>
<gene>
    <name evidence="8" type="ORF">LTR16_008983</name>
</gene>
<evidence type="ECO:0000256" key="6">
    <source>
        <dbReference type="ARBA" id="ARBA00023136"/>
    </source>
</evidence>
<evidence type="ECO:0000256" key="7">
    <source>
        <dbReference type="SAM" id="Phobius"/>
    </source>
</evidence>
<keyword evidence="5 7" id="KW-1133">Transmembrane helix</keyword>
<keyword evidence="6 7" id="KW-0472">Membrane</keyword>
<comment type="subcellular location">
    <subcellularLocation>
        <location evidence="1">Cell membrane</location>
        <topology evidence="1">Multi-pass membrane protein</topology>
    </subcellularLocation>
</comment>
<evidence type="ECO:0008006" key="10">
    <source>
        <dbReference type="Google" id="ProtNLM"/>
    </source>
</evidence>
<keyword evidence="3" id="KW-1003">Cell membrane</keyword>
<keyword evidence="2" id="KW-0813">Transport</keyword>
<protein>
    <recommendedName>
        <fullName evidence="10">Oligosaccharide translocation protein RFT1</fullName>
    </recommendedName>
</protein>
<evidence type="ECO:0000256" key="3">
    <source>
        <dbReference type="ARBA" id="ARBA00022475"/>
    </source>
</evidence>
<feature type="transmembrane region" description="Helical" evidence="7">
    <location>
        <begin position="136"/>
        <end position="158"/>
    </location>
</feature>
<feature type="transmembrane region" description="Helical" evidence="7">
    <location>
        <begin position="36"/>
        <end position="56"/>
    </location>
</feature>
<dbReference type="Proteomes" id="UP001357485">
    <property type="component" value="Unassembled WGS sequence"/>
</dbReference>